<sequence length="153" mass="17380">MEKETKTSRANQTRSKSERPKVWVPPSSLDAPPAPDGFRYRWIRAEVVGFQDTKNVTGRLREGYELVRAEEVENSGDYPILEDGKYKGVIGVGGLLLAKVPVEIAQQRQDYMTNRHKDRSEAVANDLMKEQDQRMPINVDRQSRVTFGGTKKS</sequence>
<protein>
    <submittedName>
        <fullName evidence="2">Uncharacterized protein</fullName>
    </submittedName>
</protein>
<feature type="region of interest" description="Disordered" evidence="1">
    <location>
        <begin position="1"/>
        <end position="35"/>
    </location>
</feature>
<dbReference type="EMBL" id="KY052810">
    <property type="protein sequence ID" value="ASE99980.1"/>
    <property type="molecule type" value="Genomic_DNA"/>
</dbReference>
<evidence type="ECO:0000256" key="1">
    <source>
        <dbReference type="SAM" id="MobiDB-lite"/>
    </source>
</evidence>
<reference evidence="2" key="1">
    <citation type="submission" date="2016-10" db="EMBL/GenBank/DDBJ databases">
        <authorList>
            <person name="Varghese N."/>
        </authorList>
    </citation>
    <scope>NUCLEOTIDE SEQUENCE</scope>
</reference>
<reference evidence="2" key="2">
    <citation type="journal article" date="2017" name="Nat. Commun.">
        <title>Single-virus genomics reveals hidden cosmopolitan and abundant viruses.</title>
        <authorList>
            <person name="Martinez-Hernandez F."/>
            <person name="Fornas O."/>
            <person name="Lluesma Gomez M."/>
            <person name="Bolduc B."/>
            <person name="de la Cruz Pena M.J."/>
            <person name="Martinez J.M."/>
            <person name="Anton J."/>
            <person name="Gasol J.M."/>
            <person name="Rosselli R."/>
            <person name="Rodriguez-Valera F."/>
            <person name="Sullivan M.B."/>
            <person name="Acinas S.G."/>
            <person name="Martinez-Garcia M."/>
        </authorList>
    </citation>
    <scope>NUCLEOTIDE SEQUENCE</scope>
</reference>
<proteinExistence type="predicted"/>
<accession>A0A218ML38</accession>
<evidence type="ECO:0000313" key="2">
    <source>
        <dbReference type="EMBL" id="ASE99980.1"/>
    </source>
</evidence>
<organism evidence="2">
    <name type="scientific">uncultured virus</name>
    <dbReference type="NCBI Taxonomy" id="340016"/>
    <lineage>
        <taxon>Viruses</taxon>
        <taxon>environmental samples</taxon>
    </lineage>
</organism>
<name>A0A218ML38_9VIRU</name>